<evidence type="ECO:0000313" key="6">
    <source>
        <dbReference type="EMBL" id="KAJ2777439.1"/>
    </source>
</evidence>
<proteinExistence type="predicted"/>
<dbReference type="InterPro" id="IPR001623">
    <property type="entry name" value="DnaJ_domain"/>
</dbReference>
<keyword evidence="2" id="KW-0963">Cytoplasm</keyword>
<keyword evidence="6" id="KW-0456">Lyase</keyword>
<dbReference type="GO" id="GO:0051083">
    <property type="term" value="P:'de novo' cotranslational protein folding"/>
    <property type="evidence" value="ECO:0007669"/>
    <property type="project" value="InterPro"/>
</dbReference>
<keyword evidence="3" id="KW-0143">Chaperone</keyword>
<organism evidence="6 7">
    <name type="scientific">Coemansia interrupta</name>
    <dbReference type="NCBI Taxonomy" id="1126814"/>
    <lineage>
        <taxon>Eukaryota</taxon>
        <taxon>Fungi</taxon>
        <taxon>Fungi incertae sedis</taxon>
        <taxon>Zoopagomycota</taxon>
        <taxon>Kickxellomycotina</taxon>
        <taxon>Kickxellomycetes</taxon>
        <taxon>Kickxellales</taxon>
        <taxon>Kickxellaceae</taxon>
        <taxon>Coemansia</taxon>
    </lineage>
</organism>
<feature type="compositionally biased region" description="Basic and acidic residues" evidence="4">
    <location>
        <begin position="305"/>
        <end position="341"/>
    </location>
</feature>
<dbReference type="GO" id="GO:0004419">
    <property type="term" value="F:hydroxymethylglutaryl-CoA lyase activity"/>
    <property type="evidence" value="ECO:0007669"/>
    <property type="project" value="UniProtKB-EC"/>
</dbReference>
<dbReference type="Gene3D" id="1.10.8.840">
    <property type="entry name" value="Ribosome-associated complex head domain"/>
    <property type="match status" value="1"/>
</dbReference>
<feature type="region of interest" description="Disordered" evidence="4">
    <location>
        <begin position="242"/>
        <end position="270"/>
    </location>
</feature>
<dbReference type="InterPro" id="IPR044634">
    <property type="entry name" value="Zuotin/DnaJC2"/>
</dbReference>
<dbReference type="PANTHER" id="PTHR43999">
    <property type="entry name" value="DNAJ HOMOLOG SUBFAMILY C MEMBER 2"/>
    <property type="match status" value="1"/>
</dbReference>
<evidence type="ECO:0000256" key="4">
    <source>
        <dbReference type="SAM" id="MobiDB-lite"/>
    </source>
</evidence>
<dbReference type="Pfam" id="PF21884">
    <property type="entry name" value="ZUO1-like_ZHD"/>
    <property type="match status" value="1"/>
</dbReference>
<dbReference type="CDD" id="cd06257">
    <property type="entry name" value="DnaJ"/>
    <property type="match status" value="1"/>
</dbReference>
<dbReference type="GO" id="GO:0030544">
    <property type="term" value="F:Hsp70 protein binding"/>
    <property type="evidence" value="ECO:0007669"/>
    <property type="project" value="InterPro"/>
</dbReference>
<dbReference type="InterPro" id="IPR032003">
    <property type="entry name" value="RAC_head"/>
</dbReference>
<dbReference type="GO" id="GO:0043022">
    <property type="term" value="F:ribosome binding"/>
    <property type="evidence" value="ECO:0007669"/>
    <property type="project" value="InterPro"/>
</dbReference>
<feature type="domain" description="J" evidence="5">
    <location>
        <begin position="101"/>
        <end position="171"/>
    </location>
</feature>
<dbReference type="EC" id="4.1.3.4" evidence="6"/>
<evidence type="ECO:0000256" key="2">
    <source>
        <dbReference type="ARBA" id="ARBA00022490"/>
    </source>
</evidence>
<accession>A0A9W8H2E1</accession>
<sequence>MCGSCEATLTLPSAPESVQATKIHSGFSAPVQRALSPVGVYLQHYVRRDDSFSDHLKSHADHTAAAAAAHAAANLSLGDDEDEEEDEELLSLDPKEWKQQDHYAVLGLSKLRYRATLDDVIKAHRKKVLRHHPDKKAAQGHLNDDRFFKCIQKAFEILTDPVKRRQWDSVDPEISTSIPSAKDKGNFFATYGPVFEREARFSTKQPVPQLGDENAERDAVESFYEFWFNFDSWRSFEYLDKESADDGSNRDNKRWIEGKNKKERANRKKEDIQRLQSLVDNAFKIDPRMIRFKEEDKKKRNSKRNAREEEERKAAEAKKLAEEEEKKRAAQKEADEEEAKKQRQANHKLLKKEQRNLKLLFKAANYFAAGETATAAEISSASEKLDKIIAAKKDLDALVAVRTEIEAAHAAGNGLATVDEIVSKL</sequence>
<evidence type="ECO:0000256" key="3">
    <source>
        <dbReference type="ARBA" id="ARBA00023186"/>
    </source>
</evidence>
<name>A0A9W8H2E1_9FUNG</name>
<dbReference type="InterPro" id="IPR042569">
    <property type="entry name" value="RAC_head_sf"/>
</dbReference>
<protein>
    <submittedName>
        <fullName evidence="6">Zuotin</fullName>
        <ecNumber evidence="6">4.1.3.4</ecNumber>
    </submittedName>
</protein>
<reference evidence="6" key="1">
    <citation type="submission" date="2022-07" db="EMBL/GenBank/DDBJ databases">
        <title>Phylogenomic reconstructions and comparative analyses of Kickxellomycotina fungi.</title>
        <authorList>
            <person name="Reynolds N.K."/>
            <person name="Stajich J.E."/>
            <person name="Barry K."/>
            <person name="Grigoriev I.V."/>
            <person name="Crous P."/>
            <person name="Smith M.E."/>
        </authorList>
    </citation>
    <scope>NUCLEOTIDE SEQUENCE</scope>
    <source>
        <strain evidence="6">BCRC 34489</strain>
    </source>
</reference>
<feature type="compositionally biased region" description="Basic and acidic residues" evidence="4">
    <location>
        <begin position="242"/>
        <end position="260"/>
    </location>
</feature>
<dbReference type="GO" id="GO:0005829">
    <property type="term" value="C:cytosol"/>
    <property type="evidence" value="ECO:0007669"/>
    <property type="project" value="TreeGrafter"/>
</dbReference>
<dbReference type="Pfam" id="PF16717">
    <property type="entry name" value="RAC_head"/>
    <property type="match status" value="1"/>
</dbReference>
<dbReference type="Proteomes" id="UP001140172">
    <property type="component" value="Unassembled WGS sequence"/>
</dbReference>
<dbReference type="Pfam" id="PF00226">
    <property type="entry name" value="DnaJ"/>
    <property type="match status" value="1"/>
</dbReference>
<comment type="caution">
    <text evidence="6">The sequence shown here is derived from an EMBL/GenBank/DDBJ whole genome shotgun (WGS) entry which is preliminary data.</text>
</comment>
<dbReference type="Gene3D" id="1.10.287.110">
    <property type="entry name" value="DnaJ domain"/>
    <property type="match status" value="1"/>
</dbReference>
<dbReference type="InterPro" id="IPR054076">
    <property type="entry name" value="ZUO1-like_ZHD"/>
</dbReference>
<evidence type="ECO:0000259" key="5">
    <source>
        <dbReference type="PROSITE" id="PS50076"/>
    </source>
</evidence>
<feature type="region of interest" description="Disordered" evidence="4">
    <location>
        <begin position="294"/>
        <end position="345"/>
    </location>
</feature>
<dbReference type="SMART" id="SM00271">
    <property type="entry name" value="DnaJ"/>
    <property type="match status" value="1"/>
</dbReference>
<dbReference type="PROSITE" id="PS50076">
    <property type="entry name" value="DNAJ_2"/>
    <property type="match status" value="1"/>
</dbReference>
<keyword evidence="7" id="KW-1185">Reference proteome</keyword>
<comment type="subcellular location">
    <subcellularLocation>
        <location evidence="1">Cytoplasm</location>
    </subcellularLocation>
</comment>
<gene>
    <name evidence="6" type="primary">zuo1</name>
    <name evidence="6" type="ORF">GGI15_004497</name>
</gene>
<dbReference type="AlphaFoldDB" id="A0A9W8H2E1"/>
<dbReference type="PANTHER" id="PTHR43999:SF1">
    <property type="entry name" value="DNAJ HOMOLOG SUBFAMILY C MEMBER 2"/>
    <property type="match status" value="1"/>
</dbReference>
<dbReference type="GO" id="GO:0006450">
    <property type="term" value="P:regulation of translational fidelity"/>
    <property type="evidence" value="ECO:0007669"/>
    <property type="project" value="InterPro"/>
</dbReference>
<dbReference type="EMBL" id="JANBUM010000414">
    <property type="protein sequence ID" value="KAJ2777439.1"/>
    <property type="molecule type" value="Genomic_DNA"/>
</dbReference>
<evidence type="ECO:0000256" key="1">
    <source>
        <dbReference type="ARBA" id="ARBA00004496"/>
    </source>
</evidence>
<evidence type="ECO:0000313" key="7">
    <source>
        <dbReference type="Proteomes" id="UP001140172"/>
    </source>
</evidence>
<dbReference type="InterPro" id="IPR036869">
    <property type="entry name" value="J_dom_sf"/>
</dbReference>
<dbReference type="SUPFAM" id="SSF46565">
    <property type="entry name" value="Chaperone J-domain"/>
    <property type="match status" value="1"/>
</dbReference>
<dbReference type="OrthoDB" id="1690618at2759"/>